<name>A0A4U6XKN5_9PEZI</name>
<proteinExistence type="predicted"/>
<evidence type="ECO:0000313" key="4">
    <source>
        <dbReference type="Proteomes" id="UP000310108"/>
    </source>
</evidence>
<dbReference type="EMBL" id="PJEX01000084">
    <property type="protein sequence ID" value="TKW55857.1"/>
    <property type="molecule type" value="Genomic_DNA"/>
</dbReference>
<dbReference type="PANTHER" id="PTHR14218:SF39">
    <property type="entry name" value="PEPTIDASE S53 DOMAIN-CONTAINING PROTEIN"/>
    <property type="match status" value="1"/>
</dbReference>
<protein>
    <recommendedName>
        <fullName evidence="2">Peptidase S53 activation domain-containing protein</fullName>
    </recommendedName>
</protein>
<dbReference type="InterPro" id="IPR015366">
    <property type="entry name" value="S53_propep"/>
</dbReference>
<keyword evidence="1" id="KW-0732">Signal</keyword>
<dbReference type="GO" id="GO:0006508">
    <property type="term" value="P:proteolysis"/>
    <property type="evidence" value="ECO:0007669"/>
    <property type="project" value="TreeGrafter"/>
</dbReference>
<dbReference type="InterPro" id="IPR050819">
    <property type="entry name" value="Tripeptidyl-peptidase_I"/>
</dbReference>
<dbReference type="Pfam" id="PF09286">
    <property type="entry name" value="Pro-kuma_activ"/>
    <property type="match status" value="1"/>
</dbReference>
<dbReference type="AlphaFoldDB" id="A0A4U6XKN5"/>
<evidence type="ECO:0000256" key="1">
    <source>
        <dbReference type="SAM" id="SignalP"/>
    </source>
</evidence>
<feature type="domain" description="Peptidase S53 activation" evidence="2">
    <location>
        <begin position="51"/>
        <end position="189"/>
    </location>
</feature>
<keyword evidence="4" id="KW-1185">Reference proteome</keyword>
<feature type="signal peptide" evidence="1">
    <location>
        <begin position="1"/>
        <end position="28"/>
    </location>
</feature>
<dbReference type="STRING" id="1306861.A0A4U6XKN5"/>
<evidence type="ECO:0000313" key="3">
    <source>
        <dbReference type="EMBL" id="TKW55857.1"/>
    </source>
</evidence>
<accession>A0A4U6XKN5</accession>
<gene>
    <name evidence="3" type="ORF">CTA1_11760</name>
</gene>
<comment type="caution">
    <text evidence="3">The sequence shown here is derived from an EMBL/GenBank/DDBJ whole genome shotgun (WGS) entry which is preliminary data.</text>
</comment>
<sequence>MSRHATTSSLTMLLLLFLCVFFATLVRGFPQSPQISQRQLSQRIRDSIRSPLGWKRTTRAETDIVLHLQIGLKHVGFKELERRLYECKFEVPRGARLPQNSSLKPSADTVRKAEDWLIEHGITRYDMTPGRDWIRASVPVRTAETLLDAEFYHFESDSDGHLLVRTLAWSLPEHSNEPYLEWLHHLAALRDAALPRVF</sequence>
<dbReference type="GO" id="GO:0008240">
    <property type="term" value="F:tripeptidyl-peptidase activity"/>
    <property type="evidence" value="ECO:0007669"/>
    <property type="project" value="TreeGrafter"/>
</dbReference>
<dbReference type="CDD" id="cd11377">
    <property type="entry name" value="Pro-peptidase_S53"/>
    <property type="match status" value="1"/>
</dbReference>
<dbReference type="SMART" id="SM00944">
    <property type="entry name" value="Pro-kuma_activ"/>
    <property type="match status" value="1"/>
</dbReference>
<evidence type="ECO:0000259" key="2">
    <source>
        <dbReference type="SMART" id="SM00944"/>
    </source>
</evidence>
<dbReference type="GO" id="GO:0004175">
    <property type="term" value="F:endopeptidase activity"/>
    <property type="evidence" value="ECO:0007669"/>
    <property type="project" value="TreeGrafter"/>
</dbReference>
<organism evidence="3 4">
    <name type="scientific">Colletotrichum tanaceti</name>
    <dbReference type="NCBI Taxonomy" id="1306861"/>
    <lineage>
        <taxon>Eukaryota</taxon>
        <taxon>Fungi</taxon>
        <taxon>Dikarya</taxon>
        <taxon>Ascomycota</taxon>
        <taxon>Pezizomycotina</taxon>
        <taxon>Sordariomycetes</taxon>
        <taxon>Hypocreomycetidae</taxon>
        <taxon>Glomerellales</taxon>
        <taxon>Glomerellaceae</taxon>
        <taxon>Colletotrichum</taxon>
        <taxon>Colletotrichum destructivum species complex</taxon>
    </lineage>
</organism>
<dbReference type="SUPFAM" id="SSF54897">
    <property type="entry name" value="Protease propeptides/inhibitors"/>
    <property type="match status" value="1"/>
</dbReference>
<feature type="chain" id="PRO_5020813852" description="Peptidase S53 activation domain-containing protein" evidence="1">
    <location>
        <begin position="29"/>
        <end position="198"/>
    </location>
</feature>
<dbReference type="Proteomes" id="UP000310108">
    <property type="component" value="Unassembled WGS sequence"/>
</dbReference>
<dbReference type="PANTHER" id="PTHR14218">
    <property type="entry name" value="PROTEASE S8 TRIPEPTIDYL PEPTIDASE I CLN2"/>
    <property type="match status" value="1"/>
</dbReference>
<reference evidence="3 4" key="1">
    <citation type="journal article" date="2019" name="PLoS ONE">
        <title>Comparative genome analysis indicates high evolutionary potential of pathogenicity genes in Colletotrichum tanaceti.</title>
        <authorList>
            <person name="Lelwala R.V."/>
            <person name="Korhonen P.K."/>
            <person name="Young N.D."/>
            <person name="Scott J.B."/>
            <person name="Ades P.A."/>
            <person name="Gasser R.B."/>
            <person name="Taylor P.W.J."/>
        </authorList>
    </citation>
    <scope>NUCLEOTIDE SEQUENCE [LARGE SCALE GENOMIC DNA]</scope>
    <source>
        <strain evidence="3">BRIP57314</strain>
    </source>
</reference>